<dbReference type="OrthoDB" id="1653857at2"/>
<feature type="transmembrane region" description="Helical" evidence="8">
    <location>
        <begin position="99"/>
        <end position="121"/>
    </location>
</feature>
<comment type="caution">
    <text evidence="9">The sequence shown here is derived from an EMBL/GenBank/DDBJ whole genome shotgun (WGS) entry which is preliminary data.</text>
</comment>
<comment type="similarity">
    <text evidence="2">Belongs to the MreD family.</text>
</comment>
<dbReference type="Pfam" id="PF04093">
    <property type="entry name" value="MreD"/>
    <property type="match status" value="1"/>
</dbReference>
<keyword evidence="3" id="KW-1003">Cell membrane</keyword>
<dbReference type="RefSeq" id="WP_010026355.1">
    <property type="nucleotide sequence ID" value="NZ_AFVQ02000041.1"/>
</dbReference>
<proteinExistence type="inferred from homology"/>
<feature type="transmembrane region" description="Helical" evidence="8">
    <location>
        <begin position="68"/>
        <end position="87"/>
    </location>
</feature>
<evidence type="ECO:0000313" key="9">
    <source>
        <dbReference type="EMBL" id="KLI03378.1"/>
    </source>
</evidence>
<keyword evidence="6 8" id="KW-1133">Transmembrane helix</keyword>
<reference evidence="9 10" key="1">
    <citation type="journal article" date="2011" name="J. Bacteriol.">
        <title>Draft genome sequence of Sporolactobacillus inulinus strain CASD, an efficient D-lactic acid-producing bacterium with high-concentration lactate tolerance capability.</title>
        <authorList>
            <person name="Yu B."/>
            <person name="Su F."/>
            <person name="Wang L."/>
            <person name="Xu K."/>
            <person name="Zhao B."/>
            <person name="Xu P."/>
        </authorList>
    </citation>
    <scope>NUCLEOTIDE SEQUENCE [LARGE SCALE GENOMIC DNA]</scope>
    <source>
        <strain evidence="9 10">CASD</strain>
    </source>
</reference>
<dbReference type="GO" id="GO:0008360">
    <property type="term" value="P:regulation of cell shape"/>
    <property type="evidence" value="ECO:0007669"/>
    <property type="project" value="UniProtKB-KW"/>
</dbReference>
<accession>A0A0U1QRG2</accession>
<comment type="subcellular location">
    <subcellularLocation>
        <location evidence="1">Cell membrane</location>
        <topology evidence="1">Multi-pass membrane protein</topology>
    </subcellularLocation>
</comment>
<feature type="transmembrane region" description="Helical" evidence="8">
    <location>
        <begin position="6"/>
        <end position="26"/>
    </location>
</feature>
<evidence type="ECO:0000256" key="7">
    <source>
        <dbReference type="ARBA" id="ARBA00023136"/>
    </source>
</evidence>
<evidence type="ECO:0000256" key="8">
    <source>
        <dbReference type="SAM" id="Phobius"/>
    </source>
</evidence>
<sequence length="170" mass="19658">MKQSKVFILLFFLFIIQGTVIPLIPLFHAWDIQWVPEFVFVAILMIAFFGSLSWGMRYALIFGFMTDIVYSSVLGVYAFSLTLTVYLMSMISRWVNLNLVITILLVAAGIVAMEFQVYVIYLMIGLTDQSLGVFFQARVPSTLVLNALFTLLIYYPFRRYLVKMSDWIQK</sequence>
<evidence type="ECO:0000256" key="6">
    <source>
        <dbReference type="ARBA" id="ARBA00022989"/>
    </source>
</evidence>
<keyword evidence="10" id="KW-1185">Reference proteome</keyword>
<protein>
    <submittedName>
        <fullName evidence="9">Rod shape-determining protein MreD</fullName>
    </submittedName>
</protein>
<name>A0A0U1QRG2_9BACL</name>
<evidence type="ECO:0000256" key="1">
    <source>
        <dbReference type="ARBA" id="ARBA00004651"/>
    </source>
</evidence>
<dbReference type="InterPro" id="IPR007227">
    <property type="entry name" value="Cell_shape_determining_MreD"/>
</dbReference>
<dbReference type="EMBL" id="AFVQ02000041">
    <property type="protein sequence ID" value="KLI03378.1"/>
    <property type="molecule type" value="Genomic_DNA"/>
</dbReference>
<feature type="transmembrane region" description="Helical" evidence="8">
    <location>
        <begin position="133"/>
        <end position="155"/>
    </location>
</feature>
<evidence type="ECO:0000256" key="3">
    <source>
        <dbReference type="ARBA" id="ARBA00022475"/>
    </source>
</evidence>
<evidence type="ECO:0000313" key="10">
    <source>
        <dbReference type="Proteomes" id="UP000035553"/>
    </source>
</evidence>
<keyword evidence="5" id="KW-0133">Cell shape</keyword>
<dbReference type="GO" id="GO:0005886">
    <property type="term" value="C:plasma membrane"/>
    <property type="evidence" value="ECO:0007669"/>
    <property type="project" value="UniProtKB-SubCell"/>
</dbReference>
<dbReference type="AlphaFoldDB" id="A0A0U1QRG2"/>
<feature type="transmembrane region" description="Helical" evidence="8">
    <location>
        <begin position="38"/>
        <end position="56"/>
    </location>
</feature>
<organism evidence="9 10">
    <name type="scientific">Sporolactobacillus inulinus CASD</name>
    <dbReference type="NCBI Taxonomy" id="1069536"/>
    <lineage>
        <taxon>Bacteria</taxon>
        <taxon>Bacillati</taxon>
        <taxon>Bacillota</taxon>
        <taxon>Bacilli</taxon>
        <taxon>Bacillales</taxon>
        <taxon>Sporolactobacillaceae</taxon>
        <taxon>Sporolactobacillus</taxon>
    </lineage>
</organism>
<gene>
    <name evidence="9" type="ORF">SINU_03155</name>
</gene>
<dbReference type="NCBIfam" id="TIGR03426">
    <property type="entry name" value="shape_MreD"/>
    <property type="match status" value="1"/>
</dbReference>
<keyword evidence="7 8" id="KW-0472">Membrane</keyword>
<evidence type="ECO:0000256" key="2">
    <source>
        <dbReference type="ARBA" id="ARBA00007776"/>
    </source>
</evidence>
<dbReference type="Proteomes" id="UP000035553">
    <property type="component" value="Unassembled WGS sequence"/>
</dbReference>
<dbReference type="STRING" id="1069536.SINU_03155"/>
<keyword evidence="4 8" id="KW-0812">Transmembrane</keyword>
<evidence type="ECO:0000256" key="5">
    <source>
        <dbReference type="ARBA" id="ARBA00022960"/>
    </source>
</evidence>
<evidence type="ECO:0000256" key="4">
    <source>
        <dbReference type="ARBA" id="ARBA00022692"/>
    </source>
</evidence>